<dbReference type="AlphaFoldDB" id="A0A9W7VY83"/>
<accession>A0A9W7VY83</accession>
<proteinExistence type="predicted"/>
<keyword evidence="3" id="KW-1185">Reference proteome</keyword>
<feature type="compositionally biased region" description="Polar residues" evidence="1">
    <location>
        <begin position="17"/>
        <end position="28"/>
    </location>
</feature>
<dbReference type="EMBL" id="RIBY02002500">
    <property type="protein sequence ID" value="KAH9810903.1"/>
    <property type="molecule type" value="Genomic_DNA"/>
</dbReference>
<feature type="compositionally biased region" description="Low complexity" evidence="1">
    <location>
        <begin position="48"/>
        <end position="57"/>
    </location>
</feature>
<gene>
    <name evidence="2" type="ORF">Tdes44962_MAKER05930</name>
</gene>
<protein>
    <submittedName>
        <fullName evidence="2">2'-5' RNA ligase superfamily</fullName>
    </submittedName>
</protein>
<keyword evidence="2" id="KW-0436">Ligase</keyword>
<sequence length="129" mass="14541">MTTPAARSYAAAATSGPPGTNRQSQAHSVQHPRRETHEASVQERGWPRRSPSPRQRPWTASEEDEVYVLTLQTNKPHHHRMTQLRDKYFPETINKLEAHLTLFHALPGSKLESSHHPRHPGPGSTHVAL</sequence>
<name>A0A9W7VY83_9PEZI</name>
<evidence type="ECO:0000256" key="1">
    <source>
        <dbReference type="SAM" id="MobiDB-lite"/>
    </source>
</evidence>
<evidence type="ECO:0000313" key="3">
    <source>
        <dbReference type="Proteomes" id="UP001138500"/>
    </source>
</evidence>
<feature type="region of interest" description="Disordered" evidence="1">
    <location>
        <begin position="1"/>
        <end position="63"/>
    </location>
</feature>
<dbReference type="GO" id="GO:0016874">
    <property type="term" value="F:ligase activity"/>
    <property type="evidence" value="ECO:0007669"/>
    <property type="project" value="UniProtKB-KW"/>
</dbReference>
<reference evidence="2 3" key="2">
    <citation type="journal article" date="2021" name="Curr. Genet.">
        <title>Genetic response to nitrogen starvation in the aggressive Eucalyptus foliar pathogen Teratosphaeria destructans.</title>
        <authorList>
            <person name="Havenga M."/>
            <person name="Wingfield B.D."/>
            <person name="Wingfield M.J."/>
            <person name="Dreyer L.L."/>
            <person name="Roets F."/>
            <person name="Aylward J."/>
        </authorList>
    </citation>
    <scope>NUCLEOTIDE SEQUENCE [LARGE SCALE GENOMIC DNA]</scope>
    <source>
        <strain evidence="2">CMW44962</strain>
    </source>
</reference>
<reference evidence="2 3" key="1">
    <citation type="journal article" date="2018" name="IMA Fungus">
        <title>IMA Genome-F 10: Nine draft genome sequences of Claviceps purpurea s.lat., including C. arundinis, C. humidiphila, and C. cf. spartinae, pseudomolecules for the pitch canker pathogen Fusarium circinatum, draft genome of Davidsoniella eucalypti, Grosmannia galeiformis, Quambalaria eucalypti, and Teratosphaeria destructans.</title>
        <authorList>
            <person name="Wingfield B.D."/>
            <person name="Liu M."/>
            <person name="Nguyen H.D."/>
            <person name="Lane F.A."/>
            <person name="Morgan S.W."/>
            <person name="De Vos L."/>
            <person name="Wilken P.M."/>
            <person name="Duong T.A."/>
            <person name="Aylward J."/>
            <person name="Coetzee M.P."/>
            <person name="Dadej K."/>
            <person name="De Beer Z.W."/>
            <person name="Findlay W."/>
            <person name="Havenga M."/>
            <person name="Kolarik M."/>
            <person name="Menzies J.G."/>
            <person name="Naidoo K."/>
            <person name="Pochopski O."/>
            <person name="Shoukouhi P."/>
            <person name="Santana Q.C."/>
            <person name="Seifert K.A."/>
            <person name="Soal N."/>
            <person name="Steenkamp E.T."/>
            <person name="Tatham C.T."/>
            <person name="van der Nest M.A."/>
            <person name="Wingfield M.J."/>
        </authorList>
    </citation>
    <scope>NUCLEOTIDE SEQUENCE [LARGE SCALE GENOMIC DNA]</scope>
    <source>
        <strain evidence="2">CMW44962</strain>
    </source>
</reference>
<feature type="region of interest" description="Disordered" evidence="1">
    <location>
        <begin position="109"/>
        <end position="129"/>
    </location>
</feature>
<organism evidence="2 3">
    <name type="scientific">Teratosphaeria destructans</name>
    <dbReference type="NCBI Taxonomy" id="418781"/>
    <lineage>
        <taxon>Eukaryota</taxon>
        <taxon>Fungi</taxon>
        <taxon>Dikarya</taxon>
        <taxon>Ascomycota</taxon>
        <taxon>Pezizomycotina</taxon>
        <taxon>Dothideomycetes</taxon>
        <taxon>Dothideomycetidae</taxon>
        <taxon>Mycosphaerellales</taxon>
        <taxon>Teratosphaeriaceae</taxon>
        <taxon>Teratosphaeria</taxon>
    </lineage>
</organism>
<dbReference type="Proteomes" id="UP001138500">
    <property type="component" value="Unassembled WGS sequence"/>
</dbReference>
<feature type="compositionally biased region" description="Basic and acidic residues" evidence="1">
    <location>
        <begin position="32"/>
        <end position="41"/>
    </location>
</feature>
<evidence type="ECO:0000313" key="2">
    <source>
        <dbReference type="EMBL" id="KAH9810903.1"/>
    </source>
</evidence>
<feature type="compositionally biased region" description="Low complexity" evidence="1">
    <location>
        <begin position="1"/>
        <end position="13"/>
    </location>
</feature>
<dbReference type="OrthoDB" id="5364416at2759"/>
<comment type="caution">
    <text evidence="2">The sequence shown here is derived from an EMBL/GenBank/DDBJ whole genome shotgun (WGS) entry which is preliminary data.</text>
</comment>